<dbReference type="OrthoDB" id="3042803at2759"/>
<feature type="region of interest" description="Disordered" evidence="1">
    <location>
        <begin position="454"/>
        <end position="487"/>
    </location>
</feature>
<feature type="compositionally biased region" description="Polar residues" evidence="1">
    <location>
        <begin position="283"/>
        <end position="295"/>
    </location>
</feature>
<feature type="compositionally biased region" description="Basic and acidic residues" evidence="1">
    <location>
        <begin position="242"/>
        <end position="254"/>
    </location>
</feature>
<feature type="compositionally biased region" description="Low complexity" evidence="1">
    <location>
        <begin position="38"/>
        <end position="73"/>
    </location>
</feature>
<feature type="compositionally biased region" description="Low complexity" evidence="1">
    <location>
        <begin position="725"/>
        <end position="744"/>
    </location>
</feature>
<name>A0A165X8E9_9AGAM</name>
<feature type="compositionally biased region" description="Basic and acidic residues" evidence="1">
    <location>
        <begin position="119"/>
        <end position="149"/>
    </location>
</feature>
<feature type="compositionally biased region" description="Basic residues" evidence="1">
    <location>
        <begin position="230"/>
        <end position="241"/>
    </location>
</feature>
<organism evidence="2 3">
    <name type="scientific">Athelia psychrophila</name>
    <dbReference type="NCBI Taxonomy" id="1759441"/>
    <lineage>
        <taxon>Eukaryota</taxon>
        <taxon>Fungi</taxon>
        <taxon>Dikarya</taxon>
        <taxon>Basidiomycota</taxon>
        <taxon>Agaricomycotina</taxon>
        <taxon>Agaricomycetes</taxon>
        <taxon>Agaricomycetidae</taxon>
        <taxon>Atheliales</taxon>
        <taxon>Atheliaceae</taxon>
        <taxon>Athelia</taxon>
    </lineage>
</organism>
<feature type="region of interest" description="Disordered" evidence="1">
    <location>
        <begin position="168"/>
        <end position="364"/>
    </location>
</feature>
<sequence>MSAPNDGNHGAPRPPTSSAPTASIDAGLDFLMGSEASQWAPWQQQPLLPAQHPQQHPQPQQQPYQAPPGYFGYPPQPAPAGTYAPSAVAYQSAPVPWFAPGPAPSQYADSGHGGSNQRGEGEQSRRRDSPRQRSRGRSRDFSPEPDWRDLAIRQLQDEASRLRTELRTVRAELRVTREQQLEQGDLITAQHRQIMGRESSSRTPSLPNIPPRDALTRTIPPRSQRYQTPPHRRPRSRSRTPPRRDRSPRLEQRRQPVTRQRRSASPVPKCAPPQSVGTAPPIKSSSSTEPNTPSVNLPRPAPPVSSPILPYSNDPYANMSDDEYGSEDSSEVRRRTKKYNDRASRTRARNASTPGAPGSGSAIPVVPGEARYHGRFANTPVVSTQDAHALMDAARVDDDALRYIDYLNTQLQQSTRNRTEGQHELITAWNGFIAFNGARRDRARTTVGLPLSKKVKKHLPPPPATAGPNSSRMDTDDAPATHASDEDHQRWIASLRPTQRGFAATPASQWPAGVRQMVNGEAREVPRGVGNVFLEPHDGDSVASSTSRRLAPLRVNQDARSNIRRQEFNRTWWGTFATRGLFARIAQELALSVGDREPEHFPYDTRNVDVIIIVRWALDHGIAPNSTMAGYLEEFAPLTLARQANLSGIPQRSLDEWVVQFGPLLHEASHTLQYPPHIPDVPFITTPSEIQLAARALATGVTGPAPTAAVSVPPASIQTTALTGPGDTASAATDSTTGTAAPTTLTSEDVDMDDKDTQKL</sequence>
<dbReference type="EMBL" id="KV417725">
    <property type="protein sequence ID" value="KZP08304.1"/>
    <property type="molecule type" value="Genomic_DNA"/>
</dbReference>
<dbReference type="AlphaFoldDB" id="A0A165X8E9"/>
<feature type="region of interest" description="Disordered" evidence="1">
    <location>
        <begin position="1"/>
        <end position="149"/>
    </location>
</feature>
<feature type="region of interest" description="Disordered" evidence="1">
    <location>
        <begin position="718"/>
        <end position="760"/>
    </location>
</feature>
<feature type="compositionally biased region" description="Basic and acidic residues" evidence="1">
    <location>
        <begin position="168"/>
        <end position="180"/>
    </location>
</feature>
<evidence type="ECO:0000313" key="3">
    <source>
        <dbReference type="Proteomes" id="UP000076532"/>
    </source>
</evidence>
<feature type="compositionally biased region" description="Basic and acidic residues" evidence="1">
    <location>
        <begin position="330"/>
        <end position="344"/>
    </location>
</feature>
<evidence type="ECO:0000256" key="1">
    <source>
        <dbReference type="SAM" id="MobiDB-lite"/>
    </source>
</evidence>
<evidence type="ECO:0000313" key="2">
    <source>
        <dbReference type="EMBL" id="KZP08304.1"/>
    </source>
</evidence>
<gene>
    <name evidence="2" type="ORF">FIBSPDRAFT_901387</name>
</gene>
<accession>A0A165X8E9</accession>
<proteinExistence type="predicted"/>
<reference evidence="2 3" key="1">
    <citation type="journal article" date="2016" name="Mol. Biol. Evol.">
        <title>Comparative Genomics of Early-Diverging Mushroom-Forming Fungi Provides Insights into the Origins of Lignocellulose Decay Capabilities.</title>
        <authorList>
            <person name="Nagy L.G."/>
            <person name="Riley R."/>
            <person name="Tritt A."/>
            <person name="Adam C."/>
            <person name="Daum C."/>
            <person name="Floudas D."/>
            <person name="Sun H."/>
            <person name="Yadav J.S."/>
            <person name="Pangilinan J."/>
            <person name="Larsson K.H."/>
            <person name="Matsuura K."/>
            <person name="Barry K."/>
            <person name="Labutti K."/>
            <person name="Kuo R."/>
            <person name="Ohm R.A."/>
            <person name="Bhattacharya S.S."/>
            <person name="Shirouzu T."/>
            <person name="Yoshinaga Y."/>
            <person name="Martin F.M."/>
            <person name="Grigoriev I.V."/>
            <person name="Hibbett D.S."/>
        </authorList>
    </citation>
    <scope>NUCLEOTIDE SEQUENCE [LARGE SCALE GENOMIC DNA]</scope>
    <source>
        <strain evidence="2 3">CBS 109695</strain>
    </source>
</reference>
<keyword evidence="3" id="KW-1185">Reference proteome</keyword>
<protein>
    <submittedName>
        <fullName evidence="2">Uncharacterized protein</fullName>
    </submittedName>
</protein>
<dbReference type="Proteomes" id="UP000076532">
    <property type="component" value="Unassembled WGS sequence"/>
</dbReference>
<feature type="compositionally biased region" description="Acidic residues" evidence="1">
    <location>
        <begin position="320"/>
        <end position="329"/>
    </location>
</feature>